<dbReference type="InterPro" id="IPR000210">
    <property type="entry name" value="BTB/POZ_dom"/>
</dbReference>
<dbReference type="PANTHER" id="PTHR12415">
    <property type="entry name" value="TYROSYL-DNA PHOSPHODIESTERASE 1"/>
    <property type="match status" value="1"/>
</dbReference>
<gene>
    <name evidence="13" type="ORF">CHRIB12_LOCUS4748</name>
</gene>
<dbReference type="CDD" id="cd09122">
    <property type="entry name" value="PLDc_Tdp1_1"/>
    <property type="match status" value="1"/>
</dbReference>
<feature type="domain" description="BTB" evidence="12">
    <location>
        <begin position="28"/>
        <end position="101"/>
    </location>
</feature>
<feature type="binding site" evidence="10">
    <location>
        <position position="666"/>
    </location>
    <ligand>
        <name>substrate</name>
    </ligand>
</feature>
<evidence type="ECO:0000256" key="4">
    <source>
        <dbReference type="ARBA" id="ARBA00022763"/>
    </source>
</evidence>
<evidence type="ECO:0000256" key="2">
    <source>
        <dbReference type="ARBA" id="ARBA00010205"/>
    </source>
</evidence>
<keyword evidence="4" id="KW-0227">DNA damage</keyword>
<comment type="similarity">
    <text evidence="2">Belongs to the tyrosyl-DNA phosphodiesterase family.</text>
</comment>
<evidence type="ECO:0000256" key="8">
    <source>
        <dbReference type="ARBA" id="ARBA00023242"/>
    </source>
</evidence>
<dbReference type="VEuPathDB" id="FungiDB:RhiirFUN_022840"/>
<dbReference type="CDD" id="cd18186">
    <property type="entry name" value="BTB_POZ_ZBTB_KLHL-like"/>
    <property type="match status" value="1"/>
</dbReference>
<organism evidence="13 14">
    <name type="scientific">Rhizophagus irregularis</name>
    <dbReference type="NCBI Taxonomy" id="588596"/>
    <lineage>
        <taxon>Eukaryota</taxon>
        <taxon>Fungi</taxon>
        <taxon>Fungi incertae sedis</taxon>
        <taxon>Mucoromycota</taxon>
        <taxon>Glomeromycotina</taxon>
        <taxon>Glomeromycetes</taxon>
        <taxon>Glomerales</taxon>
        <taxon>Glomeraceae</taxon>
        <taxon>Rhizophagus</taxon>
    </lineage>
</organism>
<evidence type="ECO:0000256" key="7">
    <source>
        <dbReference type="ARBA" id="ARBA00023204"/>
    </source>
</evidence>
<comment type="caution">
    <text evidence="13">The sequence shown here is derived from an EMBL/GenBank/DDBJ whole genome shotgun (WGS) entry which is preliminary data.</text>
</comment>
<dbReference type="GO" id="GO:0003697">
    <property type="term" value="F:single-stranded DNA binding"/>
    <property type="evidence" value="ECO:0007669"/>
    <property type="project" value="TreeGrafter"/>
</dbReference>
<reference evidence="13" key="1">
    <citation type="submission" date="2020-05" db="EMBL/GenBank/DDBJ databases">
        <authorList>
            <person name="Rincon C."/>
            <person name="Sanders R I."/>
            <person name="Robbins C."/>
            <person name="Chaturvedi A."/>
        </authorList>
    </citation>
    <scope>NUCLEOTIDE SEQUENCE</scope>
    <source>
        <strain evidence="13">CHB12</strain>
    </source>
</reference>
<accession>A0A916E1F0</accession>
<evidence type="ECO:0000256" key="11">
    <source>
        <dbReference type="PIRSR" id="PIRSR610347-3"/>
    </source>
</evidence>
<feature type="binding site" evidence="10">
    <location>
        <position position="437"/>
    </location>
    <ligand>
        <name>substrate</name>
    </ligand>
</feature>
<evidence type="ECO:0000256" key="3">
    <source>
        <dbReference type="ARBA" id="ARBA00022722"/>
    </source>
</evidence>
<dbReference type="OrthoDB" id="47785at2759"/>
<evidence type="ECO:0000313" key="14">
    <source>
        <dbReference type="Proteomes" id="UP000684084"/>
    </source>
</evidence>
<keyword evidence="6" id="KW-0269">Exonuclease</keyword>
<dbReference type="PANTHER" id="PTHR12415:SF0">
    <property type="entry name" value="TYROSYL-DNA PHOSPHODIESTERASE 1"/>
    <property type="match status" value="1"/>
</dbReference>
<comment type="subcellular location">
    <subcellularLocation>
        <location evidence="1">Nucleus</location>
    </subcellularLocation>
</comment>
<evidence type="ECO:0000256" key="1">
    <source>
        <dbReference type="ARBA" id="ARBA00004123"/>
    </source>
</evidence>
<dbReference type="GO" id="GO:0006281">
    <property type="term" value="P:DNA repair"/>
    <property type="evidence" value="ECO:0007669"/>
    <property type="project" value="UniProtKB-KW"/>
</dbReference>
<evidence type="ECO:0000256" key="9">
    <source>
        <dbReference type="PIRSR" id="PIRSR610347-1"/>
    </source>
</evidence>
<name>A0A916E1F0_9GLOM</name>
<dbReference type="GO" id="GO:0003690">
    <property type="term" value="F:double-stranded DNA binding"/>
    <property type="evidence" value="ECO:0007669"/>
    <property type="project" value="TreeGrafter"/>
</dbReference>
<dbReference type="GO" id="GO:0005634">
    <property type="term" value="C:nucleus"/>
    <property type="evidence" value="ECO:0007669"/>
    <property type="project" value="UniProtKB-SubCell"/>
</dbReference>
<dbReference type="SMART" id="SM00225">
    <property type="entry name" value="BTB"/>
    <property type="match status" value="1"/>
</dbReference>
<dbReference type="Pfam" id="PF00651">
    <property type="entry name" value="BTB"/>
    <property type="match status" value="1"/>
</dbReference>
<dbReference type="AlphaFoldDB" id="A0A916E1F0"/>
<dbReference type="GO" id="GO:0017005">
    <property type="term" value="F:3'-tyrosyl-DNA phosphodiesterase activity"/>
    <property type="evidence" value="ECO:0007669"/>
    <property type="project" value="TreeGrafter"/>
</dbReference>
<dbReference type="InterPro" id="IPR010347">
    <property type="entry name" value="Tdp1"/>
</dbReference>
<feature type="active site" description="Nucleophile" evidence="9">
    <location>
        <position position="435"/>
    </location>
</feature>
<evidence type="ECO:0000256" key="6">
    <source>
        <dbReference type="ARBA" id="ARBA00022839"/>
    </source>
</evidence>
<evidence type="ECO:0000313" key="13">
    <source>
        <dbReference type="EMBL" id="CAB5349536.1"/>
    </source>
</evidence>
<feature type="active site" description="Proton donor/acceptor" evidence="9">
    <location>
        <position position="664"/>
    </location>
</feature>
<keyword evidence="5" id="KW-0378">Hydrolase</keyword>
<sequence length="811" mass="94398">MAFQLVQNLFDNVNKYFNYKQYSTDTNYDVILHVGEEQDYKKFYAHSATLKVKSKYFESALSSRWINKEDDYYILRIPNISPKVFEIILRFMYTDTILTDKSNPFLLFDVLLAADKLCLEKLIDYTQILITDPTNYTNFLLDNLLEMCNIISLFPHFRILQRHITILVRNYSTRIFNSQYFIELPENIVISCLENDNLNLYEIDIWNNVLDWGIKQISKKLDKHKLENWSTEDFMELEEKLKKCIPLIRFHHINSKDFYNAVVPFQPIIPGRIFNGVLKYHLTNEILTPFYSVRRPNLRESEASLENKTTMLLNFLESDKYLGPPTFRYITTMTDQGPRYLNGVTKLTYVPGYGSEDNYVKIDDLIQKPFLKLAFLSTMIVDFPWLFTKLPNNRQIILAKDWDANSESQGLSGIPNTNYLIVHAPKAESGFGCFHAKLMILIFDKWMRVVISSGNLIPQDWELCENVVFVQDFPSRDKSKEYNGLPEFAQTINDMLVKMGLKTHIITRLPEYDYSKAKAVLIPSIPGTYKGMENIKKFGHGRICKAVKELCGEREDDLQLEVQSSSIGSLNKQFLNEFYRSARGLDPVSAQSRPRPKKGEVVPLPPITVVYPSRKVIDESKYDNPAKSSIASTICLFEQSYNKDTFPKEILRNCISKRDGLLMHSKFILAKYREDLNEAESDPVLDESQENIGGWYYCGSHNFSESALGKVTTSRETKELQIKINNWELGVLFPIYKKEEDYIPSEDHDKRDWFDDHSVPVPYVRPPPQYESDETPKLRQSNLLSLKYKLSQYTKKRELPNLMGPNEIYVI</sequence>
<evidence type="ECO:0000256" key="5">
    <source>
        <dbReference type="ARBA" id="ARBA00022801"/>
    </source>
</evidence>
<proteinExistence type="inferred from homology"/>
<keyword evidence="3" id="KW-0540">Nuclease</keyword>
<protein>
    <recommendedName>
        <fullName evidence="12">BTB domain-containing protein</fullName>
    </recommendedName>
</protein>
<evidence type="ECO:0000259" key="12">
    <source>
        <dbReference type="PROSITE" id="PS50097"/>
    </source>
</evidence>
<dbReference type="Proteomes" id="UP000684084">
    <property type="component" value="Unassembled WGS sequence"/>
</dbReference>
<dbReference type="Pfam" id="PF06087">
    <property type="entry name" value="Tyr-DNA_phospho"/>
    <property type="match status" value="1"/>
</dbReference>
<keyword evidence="7" id="KW-0234">DNA repair</keyword>
<keyword evidence="8" id="KW-0539">Nucleus</keyword>
<dbReference type="EMBL" id="CAGKOT010000007">
    <property type="protein sequence ID" value="CAB5349536.1"/>
    <property type="molecule type" value="Genomic_DNA"/>
</dbReference>
<dbReference type="GO" id="GO:0004527">
    <property type="term" value="F:exonuclease activity"/>
    <property type="evidence" value="ECO:0007669"/>
    <property type="project" value="UniProtKB-KW"/>
</dbReference>
<evidence type="ECO:0000256" key="10">
    <source>
        <dbReference type="PIRSR" id="PIRSR610347-2"/>
    </source>
</evidence>
<dbReference type="PROSITE" id="PS50097">
    <property type="entry name" value="BTB"/>
    <property type="match status" value="1"/>
</dbReference>
<feature type="site" description="Interaction with DNA" evidence="11">
    <location>
        <position position="704"/>
    </location>
</feature>